<protein>
    <submittedName>
        <fullName evidence="2">VOC family protein</fullName>
    </submittedName>
</protein>
<organism evidence="2 3">
    <name type="scientific">Candidatus Phocaeicola excrementipullorum</name>
    <dbReference type="NCBI Taxonomy" id="2838731"/>
    <lineage>
        <taxon>Bacteria</taxon>
        <taxon>Pseudomonadati</taxon>
        <taxon>Bacteroidota</taxon>
        <taxon>Bacteroidia</taxon>
        <taxon>Bacteroidales</taxon>
        <taxon>Bacteroidaceae</taxon>
        <taxon>Phocaeicola</taxon>
    </lineage>
</organism>
<gene>
    <name evidence="2" type="ORF">H9928_11015</name>
</gene>
<dbReference type="PROSITE" id="PS51819">
    <property type="entry name" value="VOC"/>
    <property type="match status" value="1"/>
</dbReference>
<dbReference type="InterPro" id="IPR029068">
    <property type="entry name" value="Glyas_Bleomycin-R_OHBP_Dase"/>
</dbReference>
<evidence type="ECO:0000259" key="1">
    <source>
        <dbReference type="PROSITE" id="PS51819"/>
    </source>
</evidence>
<dbReference type="CDD" id="cd07241">
    <property type="entry name" value="VOC_BsYyaH"/>
    <property type="match status" value="1"/>
</dbReference>
<sequence length="127" mass="14327">MKLDHVAMYVNDLETARDFFIRYFGAVSNEMYHNPRTGLKTYFLSFDRGARLEIMSRPDMADLPKDPLRTGLVHLAFCVGGKEKVDQLTERLRADGYAVVSGPRITGDGYYESCIEGPEGNLVEISE</sequence>
<name>A0A948X200_9BACT</name>
<dbReference type="InterPro" id="IPR037523">
    <property type="entry name" value="VOC_core"/>
</dbReference>
<dbReference type="InterPro" id="IPR004360">
    <property type="entry name" value="Glyas_Fos-R_dOase_dom"/>
</dbReference>
<dbReference type="Gene3D" id="3.10.180.10">
    <property type="entry name" value="2,3-Dihydroxybiphenyl 1,2-Dioxygenase, domain 1"/>
    <property type="match status" value="1"/>
</dbReference>
<dbReference type="SUPFAM" id="SSF54593">
    <property type="entry name" value="Glyoxalase/Bleomycin resistance protein/Dihydroxybiphenyl dioxygenase"/>
    <property type="match status" value="1"/>
</dbReference>
<reference evidence="2" key="2">
    <citation type="submission" date="2021-04" db="EMBL/GenBank/DDBJ databases">
        <authorList>
            <person name="Gilroy R."/>
        </authorList>
    </citation>
    <scope>NUCLEOTIDE SEQUENCE</scope>
    <source>
        <strain evidence="2">8470</strain>
    </source>
</reference>
<evidence type="ECO:0000313" key="2">
    <source>
        <dbReference type="EMBL" id="MBU3857052.1"/>
    </source>
</evidence>
<dbReference type="InterPro" id="IPR051332">
    <property type="entry name" value="Fosfomycin_Res_Enzymes"/>
</dbReference>
<comment type="caution">
    <text evidence="2">The sequence shown here is derived from an EMBL/GenBank/DDBJ whole genome shotgun (WGS) entry which is preliminary data.</text>
</comment>
<dbReference type="Proteomes" id="UP000784286">
    <property type="component" value="Unassembled WGS sequence"/>
</dbReference>
<reference evidence="2" key="1">
    <citation type="journal article" date="2021" name="PeerJ">
        <title>Extensive microbial diversity within the chicken gut microbiome revealed by metagenomics and culture.</title>
        <authorList>
            <person name="Gilroy R."/>
            <person name="Ravi A."/>
            <person name="Getino M."/>
            <person name="Pursley I."/>
            <person name="Horton D.L."/>
            <person name="Alikhan N.F."/>
            <person name="Baker D."/>
            <person name="Gharbi K."/>
            <person name="Hall N."/>
            <person name="Watson M."/>
            <person name="Adriaenssens E.M."/>
            <person name="Foster-Nyarko E."/>
            <person name="Jarju S."/>
            <person name="Secka A."/>
            <person name="Antonio M."/>
            <person name="Oren A."/>
            <person name="Chaudhuri R.R."/>
            <person name="La Ragione R."/>
            <person name="Hildebrand F."/>
            <person name="Pallen M.J."/>
        </authorList>
    </citation>
    <scope>NUCLEOTIDE SEQUENCE</scope>
    <source>
        <strain evidence="2">8470</strain>
    </source>
</reference>
<dbReference type="AlphaFoldDB" id="A0A948X200"/>
<evidence type="ECO:0000313" key="3">
    <source>
        <dbReference type="Proteomes" id="UP000784286"/>
    </source>
</evidence>
<dbReference type="Pfam" id="PF00903">
    <property type="entry name" value="Glyoxalase"/>
    <property type="match status" value="1"/>
</dbReference>
<accession>A0A948X200</accession>
<dbReference type="PANTHER" id="PTHR36113">
    <property type="entry name" value="LYASE, PUTATIVE-RELATED-RELATED"/>
    <property type="match status" value="1"/>
</dbReference>
<dbReference type="EMBL" id="JAHLFJ010000097">
    <property type="protein sequence ID" value="MBU3857052.1"/>
    <property type="molecule type" value="Genomic_DNA"/>
</dbReference>
<dbReference type="PANTHER" id="PTHR36113:SF1">
    <property type="entry name" value="GLYOXALASE_BLEOMYCIN RESISTANCE PROTEIN_DIOXYGENASE"/>
    <property type="match status" value="1"/>
</dbReference>
<feature type="domain" description="VOC" evidence="1">
    <location>
        <begin position="2"/>
        <end position="127"/>
    </location>
</feature>
<proteinExistence type="predicted"/>